<dbReference type="PANTHER" id="PTHR37325:SF1">
    <property type="entry name" value="OXIDOREDUCTASE 21 KDA SUBUNIT, PUTATIVE (AFU_ORTHOLOGUE AFUA_4G05910)-RELATED"/>
    <property type="match status" value="1"/>
</dbReference>
<sequence>MSPFVLLSLSSYLNTWSIYNDFLLIFQDDYKVSNLSPKTFRVPAPGEQPQFETPKTEASAISNNSYFKRDTRRNYPRLAVYNQSDVAKLISNLSPVGFAEPEAAPSETAQPAVQESTQVAPVKSLNETILSLKTPIYSIDKLPPTPGTAYVYSISTEQDVQDPGQYYPTYKVC</sequence>
<reference evidence="1 2" key="1">
    <citation type="journal article" date="2016" name="Mol. Biol. Evol.">
        <title>Genome-Wide Survey of Gut Fungi (Harpellales) Reveals the First Horizontally Transferred Ubiquitin Gene from a Mosquito Host.</title>
        <authorList>
            <person name="Wang Y."/>
            <person name="White M.M."/>
            <person name="Kvist S."/>
            <person name="Moncalvo J.M."/>
        </authorList>
    </citation>
    <scope>NUCLEOTIDE SEQUENCE [LARGE SCALE GENOMIC DNA]</scope>
    <source>
        <strain evidence="1 2">ALG-7-W6</strain>
    </source>
</reference>
<dbReference type="STRING" id="133383.A0A1R0GZX1"/>
<accession>A0A1R0GZX1</accession>
<protein>
    <submittedName>
        <fullName evidence="1">Uncharacterized protein</fullName>
    </submittedName>
</protein>
<keyword evidence="2" id="KW-1185">Reference proteome</keyword>
<dbReference type="PANTHER" id="PTHR37325">
    <property type="entry name" value="OXIDOREDUCTASE 21 KDA SUBUNIT, PUTATIVE (AFU_ORTHOLOGUE AFUA_4G05910)-RELATED"/>
    <property type="match status" value="1"/>
</dbReference>
<dbReference type="OrthoDB" id="2093493at2759"/>
<evidence type="ECO:0000313" key="1">
    <source>
        <dbReference type="EMBL" id="OLY82453.1"/>
    </source>
</evidence>
<evidence type="ECO:0000313" key="2">
    <source>
        <dbReference type="Proteomes" id="UP000187455"/>
    </source>
</evidence>
<comment type="caution">
    <text evidence="1">The sequence shown here is derived from an EMBL/GenBank/DDBJ whole genome shotgun (WGS) entry which is preliminary data.</text>
</comment>
<dbReference type="AlphaFoldDB" id="A0A1R0GZX1"/>
<dbReference type="Proteomes" id="UP000187455">
    <property type="component" value="Unassembled WGS sequence"/>
</dbReference>
<name>A0A1R0GZX1_9FUNG</name>
<dbReference type="EMBL" id="LSSL01001524">
    <property type="protein sequence ID" value="OLY82453.1"/>
    <property type="molecule type" value="Genomic_DNA"/>
</dbReference>
<proteinExistence type="predicted"/>
<gene>
    <name evidence="1" type="ORF">AYI68_g3428</name>
</gene>
<organism evidence="1 2">
    <name type="scientific">Smittium mucronatum</name>
    <dbReference type="NCBI Taxonomy" id="133383"/>
    <lineage>
        <taxon>Eukaryota</taxon>
        <taxon>Fungi</taxon>
        <taxon>Fungi incertae sedis</taxon>
        <taxon>Zoopagomycota</taxon>
        <taxon>Kickxellomycotina</taxon>
        <taxon>Harpellomycetes</taxon>
        <taxon>Harpellales</taxon>
        <taxon>Legeriomycetaceae</taxon>
        <taxon>Smittium</taxon>
    </lineage>
</organism>
<dbReference type="InterPro" id="IPR016813">
    <property type="entry name" value="NADH_Ub_cplx-1_21kDa"/>
</dbReference>